<evidence type="ECO:0000256" key="1">
    <source>
        <dbReference type="SAM" id="Coils"/>
    </source>
</evidence>
<organism evidence="2 3">
    <name type="scientific">Thiohalorhabdus methylotrophus</name>
    <dbReference type="NCBI Taxonomy" id="3242694"/>
    <lineage>
        <taxon>Bacteria</taxon>
        <taxon>Pseudomonadati</taxon>
        <taxon>Pseudomonadota</taxon>
        <taxon>Gammaproteobacteria</taxon>
        <taxon>Thiohalorhabdales</taxon>
        <taxon>Thiohalorhabdaceae</taxon>
        <taxon>Thiohalorhabdus</taxon>
    </lineage>
</organism>
<proteinExistence type="predicted"/>
<comment type="caution">
    <text evidence="2">The sequence shown here is derived from an EMBL/GenBank/DDBJ whole genome shotgun (WGS) entry which is preliminary data.</text>
</comment>
<accession>A0ABV4U1K3</accession>
<reference evidence="2 3" key="1">
    <citation type="submission" date="2024-08" db="EMBL/GenBank/DDBJ databases">
        <title>Whole-genome sequencing of halo(alkali)philic microorganisms from hypersaline lakes.</title>
        <authorList>
            <person name="Sorokin D.Y."/>
            <person name="Merkel A.Y."/>
            <person name="Messina E."/>
            <person name="Yakimov M."/>
        </authorList>
    </citation>
    <scope>NUCLEOTIDE SEQUENCE [LARGE SCALE GENOMIC DNA]</scope>
    <source>
        <strain evidence="2 3">Cl-TMA</strain>
    </source>
</reference>
<dbReference type="RefSeq" id="WP_373657410.1">
    <property type="nucleotide sequence ID" value="NZ_JBGUAW010000026.1"/>
</dbReference>
<evidence type="ECO:0000313" key="3">
    <source>
        <dbReference type="Proteomes" id="UP001575181"/>
    </source>
</evidence>
<evidence type="ECO:0000313" key="2">
    <source>
        <dbReference type="EMBL" id="MFA9462623.1"/>
    </source>
</evidence>
<protein>
    <recommendedName>
        <fullName evidence="4">LPP20 lipoprotein</fullName>
    </recommendedName>
</protein>
<dbReference type="PROSITE" id="PS51257">
    <property type="entry name" value="PROKAR_LIPOPROTEIN"/>
    <property type="match status" value="1"/>
</dbReference>
<sequence>MRNRLVFFVVSGVLVLTGCASPGLNRGLVQAPSSSASSAKNKGPYDFPASPQLDPVAKAVYEAVKASEGGFASLQGEPWSEEKKEAYLARIEKEQMAGASNRDQVLEEMQARRKAEYYQPAIGNLFKGAGVEVIASKLTNSPGETRSILTFTLKTKNQEMAEQLARSLNQHLRQAALLKSKGWEWHNQEELRENMNSVLKESIERDEERIERLKEKDWERESNRIKIERIEKRLKERKKQYEKVLSQPRPKGYTASYKWISKSPKISTTLGLSINYNGGNLKIGVSRMKVDVGRIERQVDQGMKDTFGP</sequence>
<dbReference type="EMBL" id="JBGUAW010000026">
    <property type="protein sequence ID" value="MFA9462623.1"/>
    <property type="molecule type" value="Genomic_DNA"/>
</dbReference>
<dbReference type="Proteomes" id="UP001575181">
    <property type="component" value="Unassembled WGS sequence"/>
</dbReference>
<feature type="coiled-coil region" evidence="1">
    <location>
        <begin position="161"/>
        <end position="247"/>
    </location>
</feature>
<keyword evidence="3" id="KW-1185">Reference proteome</keyword>
<name>A0ABV4U1K3_9GAMM</name>
<gene>
    <name evidence="2" type="ORF">ACERLL_17655</name>
</gene>
<evidence type="ECO:0008006" key="4">
    <source>
        <dbReference type="Google" id="ProtNLM"/>
    </source>
</evidence>
<keyword evidence="1" id="KW-0175">Coiled coil</keyword>